<dbReference type="GO" id="GO:0016791">
    <property type="term" value="F:phosphatase activity"/>
    <property type="evidence" value="ECO:0007669"/>
    <property type="project" value="TreeGrafter"/>
</dbReference>
<keyword evidence="2" id="KW-1133">Transmembrane helix</keyword>
<feature type="transmembrane region" description="Helical" evidence="2">
    <location>
        <begin position="52"/>
        <end position="75"/>
    </location>
</feature>
<dbReference type="InterPro" id="IPR052016">
    <property type="entry name" value="Bact_Sigma-Reg"/>
</dbReference>
<dbReference type="SMART" id="SM00331">
    <property type="entry name" value="PP2C_SIG"/>
    <property type="match status" value="1"/>
</dbReference>
<dbReference type="FunFam" id="3.60.40.10:FF:000058">
    <property type="entry name" value="Stage II sporulation protein E"/>
    <property type="match status" value="1"/>
</dbReference>
<proteinExistence type="predicted"/>
<keyword evidence="5" id="KW-1185">Reference proteome</keyword>
<dbReference type="SUPFAM" id="SSF81606">
    <property type="entry name" value="PP2C-like"/>
    <property type="match status" value="1"/>
</dbReference>
<dbReference type="Proteomes" id="UP000468735">
    <property type="component" value="Unassembled WGS sequence"/>
</dbReference>
<keyword evidence="2" id="KW-0472">Membrane</keyword>
<dbReference type="EMBL" id="WBMT01000011">
    <property type="protein sequence ID" value="KAB2346346.1"/>
    <property type="molecule type" value="Genomic_DNA"/>
</dbReference>
<feature type="transmembrane region" description="Helical" evidence="2">
    <location>
        <begin position="12"/>
        <end position="32"/>
    </location>
</feature>
<dbReference type="PANTHER" id="PTHR43156:SF2">
    <property type="entry name" value="STAGE II SPORULATION PROTEIN E"/>
    <property type="match status" value="1"/>
</dbReference>
<feature type="domain" description="PPM-type phosphatase" evidence="3">
    <location>
        <begin position="142"/>
        <end position="356"/>
    </location>
</feature>
<organism evidence="4 5">
    <name type="scientific">Actinomadura rudentiformis</name>
    <dbReference type="NCBI Taxonomy" id="359158"/>
    <lineage>
        <taxon>Bacteria</taxon>
        <taxon>Bacillati</taxon>
        <taxon>Actinomycetota</taxon>
        <taxon>Actinomycetes</taxon>
        <taxon>Streptosporangiales</taxon>
        <taxon>Thermomonosporaceae</taxon>
        <taxon>Actinomadura</taxon>
    </lineage>
</organism>
<keyword evidence="1" id="KW-0378">Hydrolase</keyword>
<dbReference type="Pfam" id="PF07228">
    <property type="entry name" value="SpoIIE"/>
    <property type="match status" value="1"/>
</dbReference>
<evidence type="ECO:0000259" key="3">
    <source>
        <dbReference type="SMART" id="SM00331"/>
    </source>
</evidence>
<feature type="transmembrane region" description="Helical" evidence="2">
    <location>
        <begin position="87"/>
        <end position="106"/>
    </location>
</feature>
<keyword evidence="2" id="KW-0812">Transmembrane</keyword>
<dbReference type="InterPro" id="IPR001932">
    <property type="entry name" value="PPM-type_phosphatase-like_dom"/>
</dbReference>
<dbReference type="Gene3D" id="3.60.40.10">
    <property type="entry name" value="PPM-type phosphatase domain"/>
    <property type="match status" value="1"/>
</dbReference>
<protein>
    <submittedName>
        <fullName evidence="4">Serine/threonine-protein phosphatase</fullName>
    </submittedName>
</protein>
<dbReference type="OrthoDB" id="311904at2"/>
<evidence type="ECO:0000256" key="1">
    <source>
        <dbReference type="ARBA" id="ARBA00022801"/>
    </source>
</evidence>
<name>A0A6H9Z044_9ACTN</name>
<accession>A0A6H9Z044</accession>
<comment type="caution">
    <text evidence="4">The sequence shown here is derived from an EMBL/GenBank/DDBJ whole genome shotgun (WGS) entry which is preliminary data.</text>
</comment>
<sequence>MPWPEHPSHCDCGKAIPAAMILMVMLCGIFSLDLVLPGPYTAMPMLVAVPSLAMLTPTCPRCAVLIGVAVLLIAVPLALQHWPSRPVVVMSSLAGIVLSATMMWVACCRQQRIHCAQADLREVLEAMQQAMLRPVPRRLGPLAAEGHYLAAAEHAQVGGDLYEGVATPYGVRLIVGDAMGKGLGAVEKAADVLGAFRELACNETSLTGMAARLDAFLAAGDLREEFVTALLVEIAPDGLTAEFVSCGHPPPLLLSGGRVSFVDAVPSAPPLGLFGMGECWPHSMTIPLCQGDRLLLYTDGVTEAREGGGRFYPLADRVAGFYDESPGGLIAKLVEDLRAHVGGRLHDDAALLLVRSEPAAVPLPRSGERVEADQRSRTAP</sequence>
<reference evidence="4 5" key="1">
    <citation type="submission" date="2019-09" db="EMBL/GenBank/DDBJ databases">
        <title>Actinomadura physcomitrii sp. nov., a novel actinomycete isolated from moss [Physcomitrium sphaericum (Ludw) Fuernr].</title>
        <authorList>
            <person name="Zhuang X."/>
            <person name="Liu C."/>
        </authorList>
    </citation>
    <scope>NUCLEOTIDE SEQUENCE [LARGE SCALE GENOMIC DNA]</scope>
    <source>
        <strain evidence="4 5">HMC1</strain>
    </source>
</reference>
<dbReference type="PANTHER" id="PTHR43156">
    <property type="entry name" value="STAGE II SPORULATION PROTEIN E-RELATED"/>
    <property type="match status" value="1"/>
</dbReference>
<evidence type="ECO:0000313" key="5">
    <source>
        <dbReference type="Proteomes" id="UP000468735"/>
    </source>
</evidence>
<evidence type="ECO:0000313" key="4">
    <source>
        <dbReference type="EMBL" id="KAB2346346.1"/>
    </source>
</evidence>
<gene>
    <name evidence="4" type="ORF">F8566_22970</name>
</gene>
<evidence type="ECO:0000256" key="2">
    <source>
        <dbReference type="SAM" id="Phobius"/>
    </source>
</evidence>
<dbReference type="InterPro" id="IPR036457">
    <property type="entry name" value="PPM-type-like_dom_sf"/>
</dbReference>
<dbReference type="AlphaFoldDB" id="A0A6H9Z044"/>